<proteinExistence type="inferred from homology"/>
<evidence type="ECO:0000259" key="5">
    <source>
        <dbReference type="Pfam" id="PF13476"/>
    </source>
</evidence>
<dbReference type="OrthoDB" id="10254973at2759"/>
<protein>
    <recommendedName>
        <fullName evidence="2">Structural maintenance of chromosomes protein 5</fullName>
    </recommendedName>
</protein>
<evidence type="ECO:0000256" key="3">
    <source>
        <dbReference type="ARBA" id="ARBA00023054"/>
    </source>
</evidence>
<dbReference type="GeneID" id="25258730"/>
<feature type="coiled-coil region" evidence="4">
    <location>
        <begin position="153"/>
        <end position="180"/>
    </location>
</feature>
<dbReference type="VEuPathDB" id="MicrosporidiaDB:DI09_17p250"/>
<dbReference type="GO" id="GO:0005634">
    <property type="term" value="C:nucleus"/>
    <property type="evidence" value="ECO:0007669"/>
    <property type="project" value="TreeGrafter"/>
</dbReference>
<feature type="domain" description="Rad50/SbcC-type AAA" evidence="5">
    <location>
        <begin position="1"/>
        <end position="174"/>
    </location>
</feature>
<dbReference type="GO" id="GO:0000724">
    <property type="term" value="P:double-strand break repair via homologous recombination"/>
    <property type="evidence" value="ECO:0007669"/>
    <property type="project" value="TreeGrafter"/>
</dbReference>
<gene>
    <name evidence="6" type="ORF">DI09_17p250</name>
</gene>
<name>A0A098VTZ4_9MICR</name>
<dbReference type="PANTHER" id="PTHR45916:SF1">
    <property type="entry name" value="STRUCTURAL MAINTENANCE OF CHROMOSOMES PROTEIN 5"/>
    <property type="match status" value="1"/>
</dbReference>
<evidence type="ECO:0000256" key="1">
    <source>
        <dbReference type="ARBA" id="ARBA00010171"/>
    </source>
</evidence>
<keyword evidence="3 4" id="KW-0175">Coiled coil</keyword>
<dbReference type="PANTHER" id="PTHR45916">
    <property type="entry name" value="STRUCTURAL MAINTENANCE OF CHROMOSOMES PROTEIN 5"/>
    <property type="match status" value="1"/>
</dbReference>
<dbReference type="Proteomes" id="UP000029725">
    <property type="component" value="Unassembled WGS sequence"/>
</dbReference>
<dbReference type="Gene3D" id="3.40.50.300">
    <property type="entry name" value="P-loop containing nucleotide triphosphate hydrolases"/>
    <property type="match status" value="1"/>
</dbReference>
<evidence type="ECO:0000313" key="7">
    <source>
        <dbReference type="Proteomes" id="UP000029725"/>
    </source>
</evidence>
<comment type="caution">
    <text evidence="6">The sequence shown here is derived from an EMBL/GenBank/DDBJ whole genome shotgun (WGS) entry which is preliminary data.</text>
</comment>
<dbReference type="EMBL" id="JMKJ01000088">
    <property type="protein sequence ID" value="KGG52395.1"/>
    <property type="molecule type" value="Genomic_DNA"/>
</dbReference>
<dbReference type="HOGENOM" id="CLU_344854_0_0_1"/>
<evidence type="ECO:0000256" key="4">
    <source>
        <dbReference type="SAM" id="Coils"/>
    </source>
</evidence>
<dbReference type="AlphaFoldDB" id="A0A098VTZ4"/>
<comment type="similarity">
    <text evidence="1">Belongs to the SMC family. SMC5 subfamily.</text>
</comment>
<organism evidence="6 7">
    <name type="scientific">Mitosporidium daphniae</name>
    <dbReference type="NCBI Taxonomy" id="1485682"/>
    <lineage>
        <taxon>Eukaryota</taxon>
        <taxon>Fungi</taxon>
        <taxon>Fungi incertae sedis</taxon>
        <taxon>Microsporidia</taxon>
        <taxon>Mitosporidium</taxon>
    </lineage>
</organism>
<reference evidence="6 7" key="1">
    <citation type="submission" date="2014-04" db="EMBL/GenBank/DDBJ databases">
        <title>A new species of microsporidia sheds light on the evolution of extreme parasitism.</title>
        <authorList>
            <person name="Haag K.L."/>
            <person name="James T.Y."/>
            <person name="Larsson R."/>
            <person name="Schaer T.M."/>
            <person name="Refardt D."/>
            <person name="Pombert J.-F."/>
            <person name="Ebert D."/>
        </authorList>
    </citation>
    <scope>NUCLEOTIDE SEQUENCE [LARGE SCALE GENOMIC DNA]</scope>
    <source>
        <strain evidence="6 7">UGP3</strain>
        <tissue evidence="6">Spores</tissue>
    </source>
</reference>
<evidence type="ECO:0000256" key="2">
    <source>
        <dbReference type="ARBA" id="ARBA00018687"/>
    </source>
</evidence>
<sequence length="820" mass="91182">MNMIVGPNGSGKSSIVSAIALGLGFGTQILGRSSHLGSFVKKGRESATIEITLCRSPAEGSVVTIRREFSSICGFPLAGARATDKWFIDGTRATKEAIADLVEVTFNIRLGNLCQFLPQDRLSEFSRLSESELLVATAEAIEPPETLAMQRHLIDMGEQLRRAQLEISGIEKELATLSATNSHLLPQVERYRANAAHQTHISLLKAKRPWLEYNEARTTFLSAKAQRDSAQQISNQAASAIIPLRESLAELLNKLENLHTSDLWCQLDVLEERRIALQGRLAANPVEISKEQLTNASNREAALRQRSQEIFAELETLAVQEAQGSESRNQHERTLELLGPELTEAGERRRRLQSSIQDVANLRADIEAEGTELQRKINGALSRLAGSQDHVRLELIRQSDPDTFRALEWFRKHRSRFSGRVSEPICLELIVKDPRYAAILETALSKQAMMSFVFEDGSDYELFLASCSDSMGLRINAIHIIKSRPEEYRPFISHEEIIERLHFDCYLRDIINAPDIPVALGTVDHAAVDKHREILKYYAAGQAFEVRHTNSRTSNGHGSSPVVISKAIRPARLLRDPGQEARRASEEIVKTSREKLAQNERRMRELVEQEEKSRTSLEGVQTTYRLLLERRKSLQLEIDALDSIARIQGLRRAELTHVQQQLTESTECLAAARAALSDAYLTKARLFQQLGRVLAEAPSLLATAATKLAQKSALEVQANEARTALAHNEASLAQLHDALEVSEQALASARSVAKSLLAEAKKTPLTDETKTHFERLPESLDELDGAIAEAEAIAALTADISRKTVEEWELRNAHVRGGPS</sequence>
<dbReference type="Pfam" id="PF13476">
    <property type="entry name" value="AAA_23"/>
    <property type="match status" value="1"/>
</dbReference>
<accession>A0A098VTZ4</accession>
<dbReference type="RefSeq" id="XP_013238822.1">
    <property type="nucleotide sequence ID" value="XM_013383368.1"/>
</dbReference>
<keyword evidence="7" id="KW-1185">Reference proteome</keyword>
<dbReference type="InterPro" id="IPR027417">
    <property type="entry name" value="P-loop_NTPase"/>
</dbReference>
<evidence type="ECO:0000313" key="6">
    <source>
        <dbReference type="EMBL" id="KGG52395.1"/>
    </source>
</evidence>
<dbReference type="GO" id="GO:0016887">
    <property type="term" value="F:ATP hydrolysis activity"/>
    <property type="evidence" value="ECO:0007669"/>
    <property type="project" value="InterPro"/>
</dbReference>
<dbReference type="GO" id="GO:0003697">
    <property type="term" value="F:single-stranded DNA binding"/>
    <property type="evidence" value="ECO:0007669"/>
    <property type="project" value="TreeGrafter"/>
</dbReference>
<dbReference type="InterPro" id="IPR038729">
    <property type="entry name" value="Rad50/SbcC_AAA"/>
</dbReference>
<dbReference type="GO" id="GO:0030915">
    <property type="term" value="C:Smc5-Smc6 complex"/>
    <property type="evidence" value="ECO:0007669"/>
    <property type="project" value="TreeGrafter"/>
</dbReference>
<dbReference type="SUPFAM" id="SSF52540">
    <property type="entry name" value="P-loop containing nucleoside triphosphate hydrolases"/>
    <property type="match status" value="1"/>
</dbReference>